<name>A0A9D2IYF2_9FIRM</name>
<evidence type="ECO:0000313" key="1">
    <source>
        <dbReference type="EMBL" id="HIZ30275.1"/>
    </source>
</evidence>
<evidence type="ECO:0000313" key="2">
    <source>
        <dbReference type="Proteomes" id="UP000824035"/>
    </source>
</evidence>
<sequence length="224" mass="24591">MKRRLKSAGLWLLVLALAAGSMALPWMVCEAYDRELFAQPRTRPATDLALSAAARENGFVSQLYERQNLLGGWSEGWEPLAEEEADTAAENARETLLELMTLGNLPDGARQTVGEALTQSSRGQAWRDEMGFVRVRLGDVYLITEPVTGLPARLSIYGSVDAPADPMALLEEWRAKLGVDVLPDWEETETVQAGATELRSAQGRLRLQVCAAHETFLLEAASFS</sequence>
<protein>
    <submittedName>
        <fullName evidence="1">Uncharacterized protein</fullName>
    </submittedName>
</protein>
<organism evidence="1 2">
    <name type="scientific">Candidatus Allofournierella merdipullorum</name>
    <dbReference type="NCBI Taxonomy" id="2838595"/>
    <lineage>
        <taxon>Bacteria</taxon>
        <taxon>Bacillati</taxon>
        <taxon>Bacillota</taxon>
        <taxon>Clostridia</taxon>
        <taxon>Eubacteriales</taxon>
        <taxon>Oscillospiraceae</taxon>
        <taxon>Allofournierella</taxon>
    </lineage>
</organism>
<reference evidence="1" key="2">
    <citation type="submission" date="2021-04" db="EMBL/GenBank/DDBJ databases">
        <authorList>
            <person name="Gilroy R."/>
        </authorList>
    </citation>
    <scope>NUCLEOTIDE SEQUENCE</scope>
    <source>
        <strain evidence="1">ChiGjej4B4-18154</strain>
    </source>
</reference>
<dbReference type="EMBL" id="DXBV01000030">
    <property type="protein sequence ID" value="HIZ30275.1"/>
    <property type="molecule type" value="Genomic_DNA"/>
</dbReference>
<reference evidence="1" key="1">
    <citation type="journal article" date="2021" name="PeerJ">
        <title>Extensive microbial diversity within the chicken gut microbiome revealed by metagenomics and culture.</title>
        <authorList>
            <person name="Gilroy R."/>
            <person name="Ravi A."/>
            <person name="Getino M."/>
            <person name="Pursley I."/>
            <person name="Horton D.L."/>
            <person name="Alikhan N.F."/>
            <person name="Baker D."/>
            <person name="Gharbi K."/>
            <person name="Hall N."/>
            <person name="Watson M."/>
            <person name="Adriaenssens E.M."/>
            <person name="Foster-Nyarko E."/>
            <person name="Jarju S."/>
            <person name="Secka A."/>
            <person name="Antonio M."/>
            <person name="Oren A."/>
            <person name="Chaudhuri R.R."/>
            <person name="La Ragione R."/>
            <person name="Hildebrand F."/>
            <person name="Pallen M.J."/>
        </authorList>
    </citation>
    <scope>NUCLEOTIDE SEQUENCE</scope>
    <source>
        <strain evidence="1">ChiGjej4B4-18154</strain>
    </source>
</reference>
<proteinExistence type="predicted"/>
<dbReference type="AlphaFoldDB" id="A0A9D2IYF2"/>
<gene>
    <name evidence="1" type="ORF">H9813_03440</name>
</gene>
<dbReference type="Proteomes" id="UP000824035">
    <property type="component" value="Unassembled WGS sequence"/>
</dbReference>
<comment type="caution">
    <text evidence="1">The sequence shown here is derived from an EMBL/GenBank/DDBJ whole genome shotgun (WGS) entry which is preliminary data.</text>
</comment>
<accession>A0A9D2IYF2</accession>